<dbReference type="PROSITE" id="PS00141">
    <property type="entry name" value="ASP_PROTEASE"/>
    <property type="match status" value="1"/>
</dbReference>
<proteinExistence type="predicted"/>
<keyword evidence="5" id="KW-1185">Reference proteome</keyword>
<evidence type="ECO:0000259" key="3">
    <source>
        <dbReference type="Pfam" id="PF00077"/>
    </source>
</evidence>
<protein>
    <submittedName>
        <fullName evidence="4">Aspartyl protease family protein</fullName>
    </submittedName>
</protein>
<keyword evidence="2" id="KW-0732">Signal</keyword>
<evidence type="ECO:0000256" key="2">
    <source>
        <dbReference type="SAM" id="SignalP"/>
    </source>
</evidence>
<evidence type="ECO:0000313" key="4">
    <source>
        <dbReference type="EMBL" id="MBL0764493.1"/>
    </source>
</evidence>
<feature type="chain" id="PRO_5037050865" evidence="2">
    <location>
        <begin position="22"/>
        <end position="171"/>
    </location>
</feature>
<evidence type="ECO:0000313" key="5">
    <source>
        <dbReference type="Proteomes" id="UP000642920"/>
    </source>
</evidence>
<dbReference type="Gene3D" id="2.40.70.10">
    <property type="entry name" value="Acid Proteases"/>
    <property type="match status" value="1"/>
</dbReference>
<organism evidence="4 5">
    <name type="scientific">Marivirga atlantica</name>
    <dbReference type="NCBI Taxonomy" id="1548457"/>
    <lineage>
        <taxon>Bacteria</taxon>
        <taxon>Pseudomonadati</taxon>
        <taxon>Bacteroidota</taxon>
        <taxon>Cytophagia</taxon>
        <taxon>Cytophagales</taxon>
        <taxon>Marivirgaceae</taxon>
        <taxon>Marivirga</taxon>
    </lineage>
</organism>
<dbReference type="InterPro" id="IPR021109">
    <property type="entry name" value="Peptidase_aspartic_dom_sf"/>
</dbReference>
<keyword evidence="4" id="KW-0645">Protease</keyword>
<gene>
    <name evidence="4" type="ORF">JKP34_04460</name>
</gene>
<sequence length="171" mass="18849">MKTLKTTLAIILMVLATAVYGQSTKQIAEFNNKPIVEVSINGKKAWALLDTGTDFTIINSGSKKRLSFETYPYKNDKYKVAVIGDQSLQFEVAGKLDLMLGNSRLYGAILSCNMNNVVNSIKDKTGKHISMIIGLNMMKHHNFVIDLGEGTVSVPQQLHVNTDTEGRLSIN</sequence>
<dbReference type="AlphaFoldDB" id="A0A937DG76"/>
<name>A0A937DG76_9BACT</name>
<reference evidence="4" key="1">
    <citation type="submission" date="2021-01" db="EMBL/GenBank/DDBJ databases">
        <title>Marivirga sp. nov., isolated from intertidal surface sediments.</title>
        <authorList>
            <person name="Zhang M."/>
        </authorList>
    </citation>
    <scope>NUCLEOTIDE SEQUENCE</scope>
    <source>
        <strain evidence="4">SM1354</strain>
    </source>
</reference>
<dbReference type="GO" id="GO:0004190">
    <property type="term" value="F:aspartic-type endopeptidase activity"/>
    <property type="evidence" value="ECO:0007669"/>
    <property type="project" value="InterPro"/>
</dbReference>
<comment type="caution">
    <text evidence="4">The sequence shown here is derived from an EMBL/GenBank/DDBJ whole genome shotgun (WGS) entry which is preliminary data.</text>
</comment>
<dbReference type="Pfam" id="PF00077">
    <property type="entry name" value="RVP"/>
    <property type="match status" value="1"/>
</dbReference>
<dbReference type="RefSeq" id="WP_201918114.1">
    <property type="nucleotide sequence ID" value="NZ_JAERQG010000001.1"/>
</dbReference>
<dbReference type="Proteomes" id="UP000642920">
    <property type="component" value="Unassembled WGS sequence"/>
</dbReference>
<feature type="signal peptide" evidence="2">
    <location>
        <begin position="1"/>
        <end position="21"/>
    </location>
</feature>
<accession>A0A937DG76</accession>
<dbReference type="GO" id="GO:0006508">
    <property type="term" value="P:proteolysis"/>
    <property type="evidence" value="ECO:0007669"/>
    <property type="project" value="UniProtKB-KW"/>
</dbReference>
<keyword evidence="1" id="KW-0378">Hydrolase</keyword>
<evidence type="ECO:0000256" key="1">
    <source>
        <dbReference type="ARBA" id="ARBA00022801"/>
    </source>
</evidence>
<dbReference type="InterPro" id="IPR001969">
    <property type="entry name" value="Aspartic_peptidase_AS"/>
</dbReference>
<dbReference type="InterPro" id="IPR018061">
    <property type="entry name" value="Retropepsins"/>
</dbReference>
<dbReference type="SUPFAM" id="SSF50630">
    <property type="entry name" value="Acid proteases"/>
    <property type="match status" value="1"/>
</dbReference>
<feature type="domain" description="Retropepsins" evidence="3">
    <location>
        <begin position="32"/>
        <end position="86"/>
    </location>
</feature>
<dbReference type="EMBL" id="JAERQG010000001">
    <property type="protein sequence ID" value="MBL0764493.1"/>
    <property type="molecule type" value="Genomic_DNA"/>
</dbReference>